<dbReference type="Proteomes" id="UP000183832">
    <property type="component" value="Unassembled WGS sequence"/>
</dbReference>
<dbReference type="AlphaFoldDB" id="A0A1J1JB33"/>
<evidence type="ECO:0000313" key="2">
    <source>
        <dbReference type="Proteomes" id="UP000183832"/>
    </source>
</evidence>
<sequence>MYNNNAHFRHSPSWTSKSISPLLATVRKGRLELYSRKVSIFISDHSVSEPQSEENKIEV</sequence>
<keyword evidence="2" id="KW-1185">Reference proteome</keyword>
<protein>
    <submittedName>
        <fullName evidence="1">CLUMA_CG021129, isoform A</fullName>
    </submittedName>
</protein>
<reference evidence="1 2" key="1">
    <citation type="submission" date="2015-04" db="EMBL/GenBank/DDBJ databases">
        <authorList>
            <person name="Syromyatnikov M.Y."/>
            <person name="Popov V.N."/>
        </authorList>
    </citation>
    <scope>NUCLEOTIDE SEQUENCE [LARGE SCALE GENOMIC DNA]</scope>
</reference>
<dbReference type="EMBL" id="CVRI01000074">
    <property type="protein sequence ID" value="CRL08257.1"/>
    <property type="molecule type" value="Genomic_DNA"/>
</dbReference>
<name>A0A1J1JB33_9DIPT</name>
<proteinExistence type="predicted"/>
<gene>
    <name evidence="1" type="ORF">CLUMA_CG021129</name>
</gene>
<organism evidence="1 2">
    <name type="scientific">Clunio marinus</name>
    <dbReference type="NCBI Taxonomy" id="568069"/>
    <lineage>
        <taxon>Eukaryota</taxon>
        <taxon>Metazoa</taxon>
        <taxon>Ecdysozoa</taxon>
        <taxon>Arthropoda</taxon>
        <taxon>Hexapoda</taxon>
        <taxon>Insecta</taxon>
        <taxon>Pterygota</taxon>
        <taxon>Neoptera</taxon>
        <taxon>Endopterygota</taxon>
        <taxon>Diptera</taxon>
        <taxon>Nematocera</taxon>
        <taxon>Chironomoidea</taxon>
        <taxon>Chironomidae</taxon>
        <taxon>Clunio</taxon>
    </lineage>
</organism>
<evidence type="ECO:0000313" key="1">
    <source>
        <dbReference type="EMBL" id="CRL08257.1"/>
    </source>
</evidence>
<accession>A0A1J1JB33</accession>